<dbReference type="Proteomes" id="UP000054359">
    <property type="component" value="Unassembled WGS sequence"/>
</dbReference>
<evidence type="ECO:0000313" key="2">
    <source>
        <dbReference type="EMBL" id="KFM79497.1"/>
    </source>
</evidence>
<proteinExistence type="predicted"/>
<protein>
    <submittedName>
        <fullName evidence="2">Uncharacterized protein</fullName>
    </submittedName>
</protein>
<dbReference type="EMBL" id="KK120983">
    <property type="protein sequence ID" value="KFM79497.1"/>
    <property type="molecule type" value="Genomic_DNA"/>
</dbReference>
<name>A0A087UQ58_STEMI</name>
<organism evidence="2 3">
    <name type="scientific">Stegodyphus mimosarum</name>
    <name type="common">African social velvet spider</name>
    <dbReference type="NCBI Taxonomy" id="407821"/>
    <lineage>
        <taxon>Eukaryota</taxon>
        <taxon>Metazoa</taxon>
        <taxon>Ecdysozoa</taxon>
        <taxon>Arthropoda</taxon>
        <taxon>Chelicerata</taxon>
        <taxon>Arachnida</taxon>
        <taxon>Araneae</taxon>
        <taxon>Araneomorphae</taxon>
        <taxon>Entelegynae</taxon>
        <taxon>Eresoidea</taxon>
        <taxon>Eresidae</taxon>
        <taxon>Stegodyphus</taxon>
    </lineage>
</organism>
<gene>
    <name evidence="2" type="ORF">X975_26484</name>
</gene>
<dbReference type="AlphaFoldDB" id="A0A087UQ58"/>
<accession>A0A087UQ58</accession>
<keyword evidence="3" id="KW-1185">Reference proteome</keyword>
<evidence type="ECO:0000256" key="1">
    <source>
        <dbReference type="SAM" id="MobiDB-lite"/>
    </source>
</evidence>
<reference evidence="2 3" key="1">
    <citation type="submission" date="2013-11" db="EMBL/GenBank/DDBJ databases">
        <title>Genome sequencing of Stegodyphus mimosarum.</title>
        <authorList>
            <person name="Bechsgaard J."/>
        </authorList>
    </citation>
    <scope>NUCLEOTIDE SEQUENCE [LARGE SCALE GENOMIC DNA]</scope>
</reference>
<feature type="region of interest" description="Disordered" evidence="1">
    <location>
        <begin position="25"/>
        <end position="64"/>
    </location>
</feature>
<feature type="compositionally biased region" description="Basic residues" evidence="1">
    <location>
        <begin position="25"/>
        <end position="53"/>
    </location>
</feature>
<sequence length="64" mass="7516">MILQAESTQNHPRREKKIAVLPRRVPPRRKKRNIKRARRITKSISQTRRRKGTSARMGAPCIQT</sequence>
<feature type="non-terminal residue" evidence="2">
    <location>
        <position position="64"/>
    </location>
</feature>
<evidence type="ECO:0000313" key="3">
    <source>
        <dbReference type="Proteomes" id="UP000054359"/>
    </source>
</evidence>